<evidence type="ECO:0000313" key="2">
    <source>
        <dbReference type="EMBL" id="MBA8889191.1"/>
    </source>
</evidence>
<dbReference type="EMBL" id="JACGXL010000006">
    <property type="protein sequence ID" value="MBA8889191.1"/>
    <property type="molecule type" value="Genomic_DNA"/>
</dbReference>
<protein>
    <submittedName>
        <fullName evidence="2">Uncharacterized protein</fullName>
    </submittedName>
</protein>
<dbReference type="AlphaFoldDB" id="A0A839FAK9"/>
<dbReference type="RefSeq" id="WP_182532239.1">
    <property type="nucleotide sequence ID" value="NZ_JACGXL010000006.1"/>
</dbReference>
<dbReference type="Proteomes" id="UP000550401">
    <property type="component" value="Unassembled WGS sequence"/>
</dbReference>
<evidence type="ECO:0000256" key="1">
    <source>
        <dbReference type="SAM" id="SignalP"/>
    </source>
</evidence>
<keyword evidence="3" id="KW-1185">Reference proteome</keyword>
<comment type="caution">
    <text evidence="2">The sequence shown here is derived from an EMBL/GenBank/DDBJ whole genome shotgun (WGS) entry which is preliminary data.</text>
</comment>
<reference evidence="2 3" key="1">
    <citation type="submission" date="2020-07" db="EMBL/GenBank/DDBJ databases">
        <title>Genomic Encyclopedia of Type Strains, Phase IV (KMG-V): Genome sequencing to study the core and pangenomes of soil and plant-associated prokaryotes.</title>
        <authorList>
            <person name="Whitman W."/>
        </authorList>
    </citation>
    <scope>NUCLEOTIDE SEQUENCE [LARGE SCALE GENOMIC DNA]</scope>
    <source>
        <strain evidence="2 3">RH2WT43</strain>
    </source>
</reference>
<sequence length="140" mass="15255">MKRVVVLLCAFASVAAQAADAGDVRYVPEIFGRLVGAQAYPPTNVCLRHSGSESTQCAYTDMEGRFRIPSFGAVHPEPAREGDRRPPAYADYWLEIGTRTKTVTRLRDIDLVDHGRAVLHLECDLARAARAGACEAKNPG</sequence>
<feature type="chain" id="PRO_5032596393" evidence="1">
    <location>
        <begin position="19"/>
        <end position="140"/>
    </location>
</feature>
<evidence type="ECO:0000313" key="3">
    <source>
        <dbReference type="Proteomes" id="UP000550401"/>
    </source>
</evidence>
<keyword evidence="1" id="KW-0732">Signal</keyword>
<gene>
    <name evidence="2" type="ORF">FHW12_003434</name>
</gene>
<organism evidence="2 3">
    <name type="scientific">Dokdonella fugitiva</name>
    <dbReference type="NCBI Taxonomy" id="328517"/>
    <lineage>
        <taxon>Bacteria</taxon>
        <taxon>Pseudomonadati</taxon>
        <taxon>Pseudomonadota</taxon>
        <taxon>Gammaproteobacteria</taxon>
        <taxon>Lysobacterales</taxon>
        <taxon>Rhodanobacteraceae</taxon>
        <taxon>Dokdonella</taxon>
    </lineage>
</organism>
<feature type="signal peptide" evidence="1">
    <location>
        <begin position="1"/>
        <end position="18"/>
    </location>
</feature>
<accession>A0A839FAK9</accession>
<name>A0A839FAK9_9GAMM</name>
<proteinExistence type="predicted"/>